<gene>
    <name evidence="2" type="ORF">AY586_16445</name>
</gene>
<keyword evidence="3" id="KW-1185">Reference proteome</keyword>
<name>A0ABR5VDV9_MARGR</name>
<dbReference type="SUPFAM" id="SSF88874">
    <property type="entry name" value="Receptor-binding domain of short tail fibre protein gp12"/>
    <property type="match status" value="1"/>
</dbReference>
<sequence>MVDPFIGEIALFGFNFAPRDFSLCEGQMMSPAQNSALFSLLSNYYGGNGQTTFALPDLRGRAPVGFGTGPGLSLLPIGQQAGSEDVFLGITNLPSGYPQVEVAIPAQSGDGGEGAPGPDRVLAKTVGTAGLAAIDARTYSTGTADTTLKPFTATATQPGGGQAVPVRGPCLAINFSIALDGTYPPRS</sequence>
<evidence type="ECO:0000313" key="2">
    <source>
        <dbReference type="EMBL" id="KXX63535.1"/>
    </source>
</evidence>
<feature type="domain" description="Phage tail collar" evidence="1">
    <location>
        <begin position="7"/>
        <end position="63"/>
    </location>
</feature>
<evidence type="ECO:0000313" key="3">
    <source>
        <dbReference type="Proteomes" id="UP000075766"/>
    </source>
</evidence>
<dbReference type="Pfam" id="PF07484">
    <property type="entry name" value="Collar"/>
    <property type="match status" value="1"/>
</dbReference>
<protein>
    <recommendedName>
        <fullName evidence="1">Phage tail collar domain-containing protein</fullName>
    </recommendedName>
</protein>
<dbReference type="Gene3D" id="3.90.1340.10">
    <property type="entry name" value="Phage tail collar domain"/>
    <property type="match status" value="1"/>
</dbReference>
<dbReference type="EMBL" id="LSYU01000092">
    <property type="protein sequence ID" value="KXX63535.1"/>
    <property type="molecule type" value="Genomic_DNA"/>
</dbReference>
<dbReference type="InterPro" id="IPR037053">
    <property type="entry name" value="Phage_tail_collar_dom_sf"/>
</dbReference>
<dbReference type="InterPro" id="IPR011083">
    <property type="entry name" value="Phage_tail_collar_dom"/>
</dbReference>
<evidence type="ECO:0000259" key="1">
    <source>
        <dbReference type="Pfam" id="PF07484"/>
    </source>
</evidence>
<reference evidence="2 3" key="1">
    <citation type="submission" date="2016-02" db="EMBL/GenBank/DDBJ databases">
        <title>Genome sequence of Marichromatium gracile YL-28, a purple sulfur bacterium.</title>
        <authorList>
            <person name="Zhao C."/>
            <person name="Hong X."/>
            <person name="Chen S."/>
            <person name="Yang S."/>
        </authorList>
    </citation>
    <scope>NUCLEOTIDE SEQUENCE [LARGE SCALE GENOMIC DNA]</scope>
    <source>
        <strain evidence="2 3">YL28</strain>
    </source>
</reference>
<accession>A0ABR5VDV9</accession>
<comment type="caution">
    <text evidence="2">The sequence shown here is derived from an EMBL/GenBank/DDBJ whole genome shotgun (WGS) entry which is preliminary data.</text>
</comment>
<proteinExistence type="predicted"/>
<dbReference type="Proteomes" id="UP000075766">
    <property type="component" value="Unassembled WGS sequence"/>
</dbReference>
<organism evidence="2 3">
    <name type="scientific">Marichromatium gracile</name>
    <name type="common">Chromatium gracile</name>
    <dbReference type="NCBI Taxonomy" id="1048"/>
    <lineage>
        <taxon>Bacteria</taxon>
        <taxon>Pseudomonadati</taxon>
        <taxon>Pseudomonadota</taxon>
        <taxon>Gammaproteobacteria</taxon>
        <taxon>Chromatiales</taxon>
        <taxon>Chromatiaceae</taxon>
        <taxon>Marichromatium</taxon>
    </lineage>
</organism>